<organism evidence="1 2">
    <name type="scientific">Araneus ventricosus</name>
    <name type="common">Orbweaver spider</name>
    <name type="synonym">Epeira ventricosa</name>
    <dbReference type="NCBI Taxonomy" id="182803"/>
    <lineage>
        <taxon>Eukaryota</taxon>
        <taxon>Metazoa</taxon>
        <taxon>Ecdysozoa</taxon>
        <taxon>Arthropoda</taxon>
        <taxon>Chelicerata</taxon>
        <taxon>Arachnida</taxon>
        <taxon>Araneae</taxon>
        <taxon>Araneomorphae</taxon>
        <taxon>Entelegynae</taxon>
        <taxon>Araneoidea</taxon>
        <taxon>Araneidae</taxon>
        <taxon>Araneus</taxon>
    </lineage>
</organism>
<accession>A0A4Y2D8X3</accession>
<dbReference type="Proteomes" id="UP000499080">
    <property type="component" value="Unassembled WGS sequence"/>
</dbReference>
<reference evidence="1 2" key="1">
    <citation type="journal article" date="2019" name="Sci. Rep.">
        <title>Orb-weaving spider Araneus ventricosus genome elucidates the spidroin gene catalogue.</title>
        <authorList>
            <person name="Kono N."/>
            <person name="Nakamura H."/>
            <person name="Ohtoshi R."/>
            <person name="Moran D.A.P."/>
            <person name="Shinohara A."/>
            <person name="Yoshida Y."/>
            <person name="Fujiwara M."/>
            <person name="Mori M."/>
            <person name="Tomita M."/>
            <person name="Arakawa K."/>
        </authorList>
    </citation>
    <scope>NUCLEOTIDE SEQUENCE [LARGE SCALE GENOMIC DNA]</scope>
</reference>
<dbReference type="EMBL" id="BGPR01000312">
    <property type="protein sequence ID" value="GBM12344.1"/>
    <property type="molecule type" value="Genomic_DNA"/>
</dbReference>
<protein>
    <submittedName>
        <fullName evidence="1">Uncharacterized protein</fullName>
    </submittedName>
</protein>
<evidence type="ECO:0000313" key="1">
    <source>
        <dbReference type="EMBL" id="GBM12344.1"/>
    </source>
</evidence>
<proteinExistence type="predicted"/>
<gene>
    <name evidence="1" type="ORF">AVEN_116784_1</name>
</gene>
<comment type="caution">
    <text evidence="1">The sequence shown here is derived from an EMBL/GenBank/DDBJ whole genome shotgun (WGS) entry which is preliminary data.</text>
</comment>
<name>A0A4Y2D8X3_ARAVE</name>
<evidence type="ECO:0000313" key="2">
    <source>
        <dbReference type="Proteomes" id="UP000499080"/>
    </source>
</evidence>
<dbReference type="AlphaFoldDB" id="A0A4Y2D8X3"/>
<keyword evidence="2" id="KW-1185">Reference proteome</keyword>
<sequence>MNANPLPYTIAISQRSEVQVALWYGVGLGAGRFQVRNSVPLNIRRVLGLLNAKYGAKRLPPGAALRGSLERDCQLKWRPSHLTEVQNVEVHPKITLVLFRNGTLVQLSKNLPSEYLQSSEVTI</sequence>